<sequence>MIPVTEAELQAWVDGKLEQARQADIASYVKNNQQEGERLRAYRQQNIALRALYGPVLDETIPRSMLRTRNLSRWLWPMRRYAASVALMLSSAVLGWMAHAYLAEQQLIASAPGPALAARALQAHAVSLPEVRHPVEVGADQQEHLTGWLSKRMSMPLQPPRLAQQGFDLVGGRILPSDTGPAAQIMYADAAGQRLTLYISTVKGDRRDTAFRYAQDGQVGVYYWIDGQWGYAVSGVLDKSTLARVARAVYEQL</sequence>
<dbReference type="RefSeq" id="WP_154375012.1">
    <property type="nucleotide sequence ID" value="NZ_WKJJ01000008.1"/>
</dbReference>
<comment type="caution">
    <text evidence="1">The sequence shown here is derived from an EMBL/GenBank/DDBJ whole genome shotgun (WGS) entry which is preliminary data.</text>
</comment>
<proteinExistence type="predicted"/>
<accession>A0A7X2IN82</accession>
<organism evidence="1 2">
    <name type="scientific">Pseudoduganella rivuli</name>
    <dbReference type="NCBI Taxonomy" id="2666085"/>
    <lineage>
        <taxon>Bacteria</taxon>
        <taxon>Pseudomonadati</taxon>
        <taxon>Pseudomonadota</taxon>
        <taxon>Betaproteobacteria</taxon>
        <taxon>Burkholderiales</taxon>
        <taxon>Oxalobacteraceae</taxon>
        <taxon>Telluria group</taxon>
        <taxon>Pseudoduganella</taxon>
    </lineage>
</organism>
<keyword evidence="2" id="KW-1185">Reference proteome</keyword>
<dbReference type="AlphaFoldDB" id="A0A7X2IN82"/>
<evidence type="ECO:0000313" key="1">
    <source>
        <dbReference type="EMBL" id="MRV72939.1"/>
    </source>
</evidence>
<dbReference type="EMBL" id="WKJJ01000008">
    <property type="protein sequence ID" value="MRV72939.1"/>
    <property type="molecule type" value="Genomic_DNA"/>
</dbReference>
<evidence type="ECO:0000313" key="2">
    <source>
        <dbReference type="Proteomes" id="UP000446768"/>
    </source>
</evidence>
<protein>
    <submittedName>
        <fullName evidence="1">Anti-sigma factor</fullName>
    </submittedName>
</protein>
<reference evidence="1 2" key="1">
    <citation type="submission" date="2019-11" db="EMBL/GenBank/DDBJ databases">
        <title>Novel species isolated from a subtropical stream in China.</title>
        <authorList>
            <person name="Lu H."/>
        </authorList>
    </citation>
    <scope>NUCLEOTIDE SEQUENCE [LARGE SCALE GENOMIC DNA]</scope>
    <source>
        <strain evidence="1 2">FT92W</strain>
    </source>
</reference>
<name>A0A7X2IN82_9BURK</name>
<dbReference type="Proteomes" id="UP000446768">
    <property type="component" value="Unassembled WGS sequence"/>
</dbReference>
<gene>
    <name evidence="1" type="ORF">GJ700_14615</name>
</gene>